<evidence type="ECO:0000313" key="14">
    <source>
        <dbReference type="EMBL" id="MCZ9289231.1"/>
    </source>
</evidence>
<dbReference type="Proteomes" id="UP001146469">
    <property type="component" value="Unassembled WGS sequence"/>
</dbReference>
<dbReference type="PROSITE" id="PS00076">
    <property type="entry name" value="PYRIDINE_REDOX_1"/>
    <property type="match status" value="1"/>
</dbReference>
<feature type="binding site" evidence="9">
    <location>
        <position position="268"/>
    </location>
    <ligand>
        <name>NAD(+)</name>
        <dbReference type="ChEBI" id="CHEBI:57540"/>
    </ligand>
</feature>
<dbReference type="EC" id="1.8.1.15" evidence="14"/>
<dbReference type="InterPro" id="IPR023753">
    <property type="entry name" value="FAD/NAD-binding_dom"/>
</dbReference>
<feature type="domain" description="FAD/NAD(P)-binding" evidence="13">
    <location>
        <begin position="10"/>
        <end position="324"/>
    </location>
</feature>
<evidence type="ECO:0000256" key="3">
    <source>
        <dbReference type="ARBA" id="ARBA00022827"/>
    </source>
</evidence>
<dbReference type="RefSeq" id="WP_269944204.1">
    <property type="nucleotide sequence ID" value="NZ_JAKMUT010000002.1"/>
</dbReference>
<dbReference type="GO" id="GO:0006103">
    <property type="term" value="P:2-oxoglutarate metabolic process"/>
    <property type="evidence" value="ECO:0007669"/>
    <property type="project" value="TreeGrafter"/>
</dbReference>
<evidence type="ECO:0000313" key="15">
    <source>
        <dbReference type="Proteomes" id="UP001146469"/>
    </source>
</evidence>
<evidence type="ECO:0000256" key="5">
    <source>
        <dbReference type="ARBA" id="ARBA00023027"/>
    </source>
</evidence>
<protein>
    <submittedName>
        <fullName evidence="14">Mycothione reductase</fullName>
        <ecNumber evidence="14">1.8.1.15</ecNumber>
    </submittedName>
</protein>
<dbReference type="InterPro" id="IPR017817">
    <property type="entry name" value="Mycothione_reductase"/>
</dbReference>
<dbReference type="GO" id="GO:0004148">
    <property type="term" value="F:dihydrolipoyl dehydrogenase (NADH) activity"/>
    <property type="evidence" value="ECO:0007669"/>
    <property type="project" value="TreeGrafter"/>
</dbReference>
<name>A0A9X3LKF2_9CORY</name>
<evidence type="ECO:0000256" key="11">
    <source>
        <dbReference type="RuleBase" id="RU003691"/>
    </source>
</evidence>
<keyword evidence="5 9" id="KW-0520">NAD</keyword>
<evidence type="ECO:0000259" key="12">
    <source>
        <dbReference type="Pfam" id="PF02852"/>
    </source>
</evidence>
<evidence type="ECO:0000256" key="8">
    <source>
        <dbReference type="PIRSR" id="PIRSR000350-2"/>
    </source>
</evidence>
<dbReference type="PIRSF" id="PIRSF000350">
    <property type="entry name" value="Mercury_reductase_MerA"/>
    <property type="match status" value="1"/>
</dbReference>
<keyword evidence="2 11" id="KW-0285">Flavoprotein</keyword>
<dbReference type="FunFam" id="3.30.390.30:FF:000001">
    <property type="entry name" value="Dihydrolipoyl dehydrogenase"/>
    <property type="match status" value="1"/>
</dbReference>
<dbReference type="PANTHER" id="PTHR22912">
    <property type="entry name" value="DISULFIDE OXIDOREDUCTASE"/>
    <property type="match status" value="1"/>
</dbReference>
<organism evidence="14 15">
    <name type="scientific">Corynebacterium evansiae</name>
    <dbReference type="NCBI Taxonomy" id="2913499"/>
    <lineage>
        <taxon>Bacteria</taxon>
        <taxon>Bacillati</taxon>
        <taxon>Actinomycetota</taxon>
        <taxon>Actinomycetes</taxon>
        <taxon>Mycobacteriales</taxon>
        <taxon>Corynebacteriaceae</taxon>
        <taxon>Corynebacterium</taxon>
    </lineage>
</organism>
<dbReference type="InterPro" id="IPR012999">
    <property type="entry name" value="Pyr_OxRdtase_I_AS"/>
</dbReference>
<dbReference type="GO" id="GO:0050627">
    <property type="term" value="F:mycothione reductase [NAD(P)H] activity"/>
    <property type="evidence" value="ECO:0007669"/>
    <property type="project" value="UniProtKB-EC"/>
</dbReference>
<dbReference type="GO" id="GO:0050660">
    <property type="term" value="F:flavin adenine dinucleotide binding"/>
    <property type="evidence" value="ECO:0007669"/>
    <property type="project" value="TreeGrafter"/>
</dbReference>
<comment type="caution">
    <text evidence="14">The sequence shown here is derived from an EMBL/GenBank/DDBJ whole genome shotgun (WGS) entry which is preliminary data.</text>
</comment>
<dbReference type="InterPro" id="IPR016156">
    <property type="entry name" value="FAD/NAD-linked_Rdtase_dimer_sf"/>
</dbReference>
<evidence type="ECO:0000256" key="7">
    <source>
        <dbReference type="ARBA" id="ARBA00023284"/>
    </source>
</evidence>
<gene>
    <name evidence="14" type="primary">mtr</name>
    <name evidence="14" type="ORF">L8V00_03275</name>
</gene>
<dbReference type="InterPro" id="IPR050151">
    <property type="entry name" value="Class-I_Pyr_Nuc-Dis_Oxidored"/>
</dbReference>
<dbReference type="NCBIfam" id="TIGR03452">
    <property type="entry name" value="mycothione_red"/>
    <property type="match status" value="1"/>
</dbReference>
<dbReference type="AlphaFoldDB" id="A0A9X3LKF2"/>
<dbReference type="InterPro" id="IPR036188">
    <property type="entry name" value="FAD/NAD-bd_sf"/>
</dbReference>
<feature type="binding site" evidence="9">
    <location>
        <position position="309"/>
    </location>
    <ligand>
        <name>FAD</name>
        <dbReference type="ChEBI" id="CHEBI:57692"/>
    </ligand>
</feature>
<feature type="binding site" evidence="9">
    <location>
        <position position="54"/>
    </location>
    <ligand>
        <name>FAD</name>
        <dbReference type="ChEBI" id="CHEBI:57692"/>
    </ligand>
</feature>
<feature type="binding site" evidence="9">
    <location>
        <begin position="181"/>
        <end position="188"/>
    </location>
    <ligand>
        <name>NAD(+)</name>
        <dbReference type="ChEBI" id="CHEBI:57540"/>
    </ligand>
</feature>
<evidence type="ECO:0000256" key="10">
    <source>
        <dbReference type="PIRSR" id="PIRSR000350-4"/>
    </source>
</evidence>
<comment type="similarity">
    <text evidence="1 11">Belongs to the class-I pyridine nucleotide-disulfide oxidoreductase family.</text>
</comment>
<evidence type="ECO:0000256" key="2">
    <source>
        <dbReference type="ARBA" id="ARBA00022630"/>
    </source>
</evidence>
<keyword evidence="4 11" id="KW-0560">Oxidoreductase</keyword>
<feature type="domain" description="Pyridine nucleotide-disulphide oxidoreductase dimerisation" evidence="12">
    <location>
        <begin position="345"/>
        <end position="454"/>
    </location>
</feature>
<keyword evidence="9" id="KW-0547">Nucleotide-binding</keyword>
<dbReference type="PRINTS" id="PR00411">
    <property type="entry name" value="PNDRDTASEI"/>
</dbReference>
<evidence type="ECO:0000259" key="13">
    <source>
        <dbReference type="Pfam" id="PF07992"/>
    </source>
</evidence>
<dbReference type="NCBIfam" id="NF005884">
    <property type="entry name" value="PRK07846.1"/>
    <property type="match status" value="1"/>
</dbReference>
<dbReference type="SUPFAM" id="SSF51905">
    <property type="entry name" value="FAD/NAD(P)-binding domain"/>
    <property type="match status" value="1"/>
</dbReference>
<keyword evidence="3 9" id="KW-0274">FAD</keyword>
<evidence type="ECO:0000256" key="6">
    <source>
        <dbReference type="ARBA" id="ARBA00023157"/>
    </source>
</evidence>
<sequence>MKGRFTVPDFDLIIVGTGSGNSLPSPANEHQKIAIVEKGTFGGTCINVGCIPTKMFVHTADVARSFSEASRLSLTGELQHVDWKDIQRRVFTDRIDPISESGAAYRAGDETPNITLFEGTARFVGPRTLQIDDGPTITGANIVLATGGRPRIHPALADVRYRTNEDIMRLDELPKSLIVVGGGIVAVEFAAMFSGLGTQVTLINRSEKLLRKLDADISEAFTTQAKQQWTNHLGRTITAAEEADNGQITLTLDDGTTVTGEEVLVAMGRVNNSDTLDCEAGGVKTREDGLIEVDEYGRTSADGVWALGDACNDFELKHVANAEARVVAHNLAHPDGLRKFNHDVVPSGVFTHPQIGVVGMTEQEARETGRPLTVKIQKYGDVAYGWAMEDTTGFCKVIADRSTGEILGAHIIGPEASSLIQCFVTAMTFGINARDFAEKQYWPHPALTELVENALLGLDFEN</sequence>
<feature type="disulfide bond" description="Redox-active" evidence="10">
    <location>
        <begin position="45"/>
        <end position="50"/>
    </location>
</feature>
<dbReference type="Gene3D" id="3.30.390.30">
    <property type="match status" value="1"/>
</dbReference>
<keyword evidence="6" id="KW-1015">Disulfide bond</keyword>
<proteinExistence type="inferred from homology"/>
<reference evidence="14" key="1">
    <citation type="submission" date="2022-02" db="EMBL/GenBank/DDBJ databases">
        <title>Corynebacterium sp. from urogenital microbiome.</title>
        <authorList>
            <person name="Cappelli E.A."/>
            <person name="Ribeiro T.G."/>
            <person name="Peixe L."/>
        </authorList>
    </citation>
    <scope>NUCLEOTIDE SEQUENCE</scope>
    <source>
        <strain evidence="14">C8Ua_174</strain>
    </source>
</reference>
<keyword evidence="7 11" id="KW-0676">Redox-active center</keyword>
<feature type="active site" description="Proton acceptor" evidence="8">
    <location>
        <position position="444"/>
    </location>
</feature>
<dbReference type="PRINTS" id="PR00368">
    <property type="entry name" value="FADPNR"/>
</dbReference>
<dbReference type="PANTHER" id="PTHR22912:SF217">
    <property type="entry name" value="DIHYDROLIPOYL DEHYDROGENASE"/>
    <property type="match status" value="1"/>
</dbReference>
<dbReference type="EMBL" id="JAKMUT010000002">
    <property type="protein sequence ID" value="MCZ9289231.1"/>
    <property type="molecule type" value="Genomic_DNA"/>
</dbReference>
<evidence type="ECO:0000256" key="1">
    <source>
        <dbReference type="ARBA" id="ARBA00007532"/>
    </source>
</evidence>
<comment type="cofactor">
    <cofactor evidence="9">
        <name>FAD</name>
        <dbReference type="ChEBI" id="CHEBI:57692"/>
    </cofactor>
    <text evidence="9">Binds 1 FAD per subunit.</text>
</comment>
<evidence type="ECO:0000256" key="9">
    <source>
        <dbReference type="PIRSR" id="PIRSR000350-3"/>
    </source>
</evidence>
<dbReference type="SUPFAM" id="SSF55424">
    <property type="entry name" value="FAD/NAD-linked reductases, dimerisation (C-terminal) domain"/>
    <property type="match status" value="1"/>
</dbReference>
<dbReference type="Pfam" id="PF02852">
    <property type="entry name" value="Pyr_redox_dim"/>
    <property type="match status" value="1"/>
</dbReference>
<keyword evidence="15" id="KW-1185">Reference proteome</keyword>
<dbReference type="Gene3D" id="3.50.50.60">
    <property type="entry name" value="FAD/NAD(P)-binding domain"/>
    <property type="match status" value="2"/>
</dbReference>
<accession>A0A9X3LKF2</accession>
<dbReference type="InterPro" id="IPR004099">
    <property type="entry name" value="Pyr_nucl-diS_OxRdtase_dimer"/>
</dbReference>
<dbReference type="InterPro" id="IPR001100">
    <property type="entry name" value="Pyr_nuc-diS_OxRdtase"/>
</dbReference>
<dbReference type="Pfam" id="PF07992">
    <property type="entry name" value="Pyr_redox_2"/>
    <property type="match status" value="1"/>
</dbReference>
<evidence type="ECO:0000256" key="4">
    <source>
        <dbReference type="ARBA" id="ARBA00023002"/>
    </source>
</evidence>